<dbReference type="PRINTS" id="PR00463">
    <property type="entry name" value="EP450I"/>
</dbReference>
<dbReference type="GO" id="GO:0004497">
    <property type="term" value="F:monooxygenase activity"/>
    <property type="evidence" value="ECO:0007669"/>
    <property type="project" value="UniProtKB-KW"/>
</dbReference>
<dbReference type="SUPFAM" id="SSF48264">
    <property type="entry name" value="Cytochrome P450"/>
    <property type="match status" value="1"/>
</dbReference>
<keyword evidence="12" id="KW-1185">Reference proteome</keyword>
<dbReference type="InterPro" id="IPR002401">
    <property type="entry name" value="Cyt_P450_E_grp-I"/>
</dbReference>
<evidence type="ECO:0000256" key="1">
    <source>
        <dbReference type="ARBA" id="ARBA00001971"/>
    </source>
</evidence>
<evidence type="ECO:0000256" key="6">
    <source>
        <dbReference type="ARBA" id="ARBA00023002"/>
    </source>
</evidence>
<accession>A0A2H3DE04</accession>
<dbReference type="InterPro" id="IPR050364">
    <property type="entry name" value="Cytochrome_P450_fung"/>
</dbReference>
<dbReference type="InterPro" id="IPR001128">
    <property type="entry name" value="Cyt_P450"/>
</dbReference>
<proteinExistence type="inferred from homology"/>
<evidence type="ECO:0000256" key="2">
    <source>
        <dbReference type="ARBA" id="ARBA00005179"/>
    </source>
</evidence>
<dbReference type="Pfam" id="PF00067">
    <property type="entry name" value="p450"/>
    <property type="match status" value="1"/>
</dbReference>
<evidence type="ECO:0000256" key="7">
    <source>
        <dbReference type="ARBA" id="ARBA00023004"/>
    </source>
</evidence>
<sequence>MQGGVGQRISDIVAFVALVYTLNRLLSSKPKHHLPPGPKGLPIIGNVYDIPEKFEWVTYRELTRQFGSAIITLNLMGVPVIVINSREAAKDLLERRSLIYADRPDFPMLNDLMGFGWETAFAHYGEVWNAHRKIFYQEFGGSNAAIYNHQQVDSARFLLRRLLDDPEVFMDSIRLMAGRMILGITYGINVKAADDYYLQIAEASLKAMAAAANAGSFLVDIFPLLRFTPDWFPGAGFKRKAKEWRKPIVAMPAVTMDFVEQSIKNGSAKPSIAYKYLSQMDADEARTREAEEILSGTMASFYAGGADTTVSTLCSFVLAMVLYPEVQKKGQAAVDEATGSGRLPEFNDCKSIPYLQAIVNEVLRWAPVVPLAISHRCSEDNKYHGYDIPAGATVVGNVWALLNDESTYGPDTHKFRPDRFMKDGNLNPAVPFPSEAFGFGRRKCPGRNLAVASVKITIASLLAVFEFGKAVDDDGKTVEPSGEYTSGMLSYPMPFKCSIRPRSDAAISMINLED</sequence>
<dbReference type="GO" id="GO:0020037">
    <property type="term" value="F:heme binding"/>
    <property type="evidence" value="ECO:0007669"/>
    <property type="project" value="InterPro"/>
</dbReference>
<gene>
    <name evidence="11" type="ORF">ARMGADRAFT_972134</name>
</gene>
<comment type="pathway">
    <text evidence="2">Secondary metabolite biosynthesis.</text>
</comment>
<evidence type="ECO:0000256" key="8">
    <source>
        <dbReference type="ARBA" id="ARBA00023033"/>
    </source>
</evidence>
<keyword evidence="5 9" id="KW-0479">Metal-binding</keyword>
<organism evidence="11 12">
    <name type="scientific">Armillaria gallica</name>
    <name type="common">Bulbous honey fungus</name>
    <name type="synonym">Armillaria bulbosa</name>
    <dbReference type="NCBI Taxonomy" id="47427"/>
    <lineage>
        <taxon>Eukaryota</taxon>
        <taxon>Fungi</taxon>
        <taxon>Dikarya</taxon>
        <taxon>Basidiomycota</taxon>
        <taxon>Agaricomycotina</taxon>
        <taxon>Agaricomycetes</taxon>
        <taxon>Agaricomycetidae</taxon>
        <taxon>Agaricales</taxon>
        <taxon>Marasmiineae</taxon>
        <taxon>Physalacriaceae</taxon>
        <taxon>Armillaria</taxon>
    </lineage>
</organism>
<feature type="binding site" description="axial binding residue" evidence="9">
    <location>
        <position position="444"/>
    </location>
    <ligand>
        <name>heme</name>
        <dbReference type="ChEBI" id="CHEBI:30413"/>
    </ligand>
    <ligandPart>
        <name>Fe</name>
        <dbReference type="ChEBI" id="CHEBI:18248"/>
    </ligandPart>
</feature>
<dbReference type="PRINTS" id="PR00385">
    <property type="entry name" value="P450"/>
</dbReference>
<evidence type="ECO:0000256" key="4">
    <source>
        <dbReference type="ARBA" id="ARBA00022617"/>
    </source>
</evidence>
<evidence type="ECO:0000313" key="11">
    <source>
        <dbReference type="EMBL" id="PBK87327.1"/>
    </source>
</evidence>
<dbReference type="PROSITE" id="PS00086">
    <property type="entry name" value="CYTOCHROME_P450"/>
    <property type="match status" value="1"/>
</dbReference>
<keyword evidence="6 10" id="KW-0560">Oxidoreductase</keyword>
<comment type="similarity">
    <text evidence="3 10">Belongs to the cytochrome P450 family.</text>
</comment>
<protein>
    <submittedName>
        <fullName evidence="11">Cytochrome P450</fullName>
    </submittedName>
</protein>
<keyword evidence="7 9" id="KW-0408">Iron</keyword>
<evidence type="ECO:0000313" key="12">
    <source>
        <dbReference type="Proteomes" id="UP000217790"/>
    </source>
</evidence>
<dbReference type="GO" id="GO:0016705">
    <property type="term" value="F:oxidoreductase activity, acting on paired donors, with incorporation or reduction of molecular oxygen"/>
    <property type="evidence" value="ECO:0007669"/>
    <property type="project" value="InterPro"/>
</dbReference>
<keyword evidence="8 10" id="KW-0503">Monooxygenase</keyword>
<evidence type="ECO:0000256" key="10">
    <source>
        <dbReference type="RuleBase" id="RU000461"/>
    </source>
</evidence>
<reference evidence="12" key="1">
    <citation type="journal article" date="2017" name="Nat. Ecol. Evol.">
        <title>Genome expansion and lineage-specific genetic innovations in the forest pathogenic fungi Armillaria.</title>
        <authorList>
            <person name="Sipos G."/>
            <person name="Prasanna A.N."/>
            <person name="Walter M.C."/>
            <person name="O'Connor E."/>
            <person name="Balint B."/>
            <person name="Krizsan K."/>
            <person name="Kiss B."/>
            <person name="Hess J."/>
            <person name="Varga T."/>
            <person name="Slot J."/>
            <person name="Riley R."/>
            <person name="Boka B."/>
            <person name="Rigling D."/>
            <person name="Barry K."/>
            <person name="Lee J."/>
            <person name="Mihaltcheva S."/>
            <person name="LaButti K."/>
            <person name="Lipzen A."/>
            <person name="Waldron R."/>
            <person name="Moloney N.M."/>
            <person name="Sperisen C."/>
            <person name="Kredics L."/>
            <person name="Vagvoelgyi C."/>
            <person name="Patrignani A."/>
            <person name="Fitzpatrick D."/>
            <person name="Nagy I."/>
            <person name="Doyle S."/>
            <person name="Anderson J.B."/>
            <person name="Grigoriev I.V."/>
            <person name="Gueldener U."/>
            <person name="Muensterkoetter M."/>
            <person name="Nagy L.G."/>
        </authorList>
    </citation>
    <scope>NUCLEOTIDE SEQUENCE [LARGE SCALE GENOMIC DNA]</scope>
    <source>
        <strain evidence="12">Ar21-2</strain>
    </source>
</reference>
<dbReference type="OMA" id="HRCSEDN"/>
<dbReference type="Gene3D" id="1.10.630.10">
    <property type="entry name" value="Cytochrome P450"/>
    <property type="match status" value="1"/>
</dbReference>
<comment type="cofactor">
    <cofactor evidence="1 9">
        <name>heme</name>
        <dbReference type="ChEBI" id="CHEBI:30413"/>
    </cofactor>
</comment>
<dbReference type="PANTHER" id="PTHR46300:SF7">
    <property type="entry name" value="P450, PUTATIVE (EUROFUNG)-RELATED"/>
    <property type="match status" value="1"/>
</dbReference>
<evidence type="ECO:0000256" key="9">
    <source>
        <dbReference type="PIRSR" id="PIRSR602401-1"/>
    </source>
</evidence>
<dbReference type="Proteomes" id="UP000217790">
    <property type="component" value="Unassembled WGS sequence"/>
</dbReference>
<name>A0A2H3DE04_ARMGA</name>
<keyword evidence="4 9" id="KW-0349">Heme</keyword>
<dbReference type="STRING" id="47427.A0A2H3DE04"/>
<dbReference type="InterPro" id="IPR017972">
    <property type="entry name" value="Cyt_P450_CS"/>
</dbReference>
<dbReference type="InParanoid" id="A0A2H3DE04"/>
<dbReference type="EMBL" id="KZ293679">
    <property type="protein sequence ID" value="PBK87327.1"/>
    <property type="molecule type" value="Genomic_DNA"/>
</dbReference>
<evidence type="ECO:0000256" key="5">
    <source>
        <dbReference type="ARBA" id="ARBA00022723"/>
    </source>
</evidence>
<dbReference type="OrthoDB" id="2789670at2759"/>
<dbReference type="CDD" id="cd11065">
    <property type="entry name" value="CYP64-like"/>
    <property type="match status" value="1"/>
</dbReference>
<dbReference type="AlphaFoldDB" id="A0A2H3DE04"/>
<dbReference type="GO" id="GO:0005506">
    <property type="term" value="F:iron ion binding"/>
    <property type="evidence" value="ECO:0007669"/>
    <property type="project" value="InterPro"/>
</dbReference>
<dbReference type="PANTHER" id="PTHR46300">
    <property type="entry name" value="P450, PUTATIVE (EUROFUNG)-RELATED-RELATED"/>
    <property type="match status" value="1"/>
</dbReference>
<dbReference type="InterPro" id="IPR036396">
    <property type="entry name" value="Cyt_P450_sf"/>
</dbReference>
<evidence type="ECO:0000256" key="3">
    <source>
        <dbReference type="ARBA" id="ARBA00010617"/>
    </source>
</evidence>